<proteinExistence type="inferred from homology"/>
<accession>A0A426JNA1</accession>
<dbReference type="Gene3D" id="3.40.50.720">
    <property type="entry name" value="NAD(P)-binding Rossmann-like Domain"/>
    <property type="match status" value="1"/>
</dbReference>
<organism evidence="6 7">
    <name type="scientific">Saccharopolyspora rhizosphaerae</name>
    <dbReference type="NCBI Taxonomy" id="2492662"/>
    <lineage>
        <taxon>Bacteria</taxon>
        <taxon>Bacillati</taxon>
        <taxon>Actinomycetota</taxon>
        <taxon>Actinomycetes</taxon>
        <taxon>Pseudonocardiales</taxon>
        <taxon>Pseudonocardiaceae</taxon>
        <taxon>Saccharopolyspora</taxon>
    </lineage>
</organism>
<feature type="domain" description="Gfo/Idh/MocA-like oxidoreductase N-terminal" evidence="4">
    <location>
        <begin position="6"/>
        <end position="126"/>
    </location>
</feature>
<comment type="caution">
    <text evidence="6">The sequence shown here is derived from an EMBL/GenBank/DDBJ whole genome shotgun (WGS) entry which is preliminary data.</text>
</comment>
<evidence type="ECO:0000259" key="5">
    <source>
        <dbReference type="Pfam" id="PF22725"/>
    </source>
</evidence>
<comment type="subunit">
    <text evidence="3">Homotetramer.</text>
</comment>
<dbReference type="EMBL" id="RSAA01000019">
    <property type="protein sequence ID" value="RRO14477.1"/>
    <property type="molecule type" value="Genomic_DNA"/>
</dbReference>
<evidence type="ECO:0000313" key="6">
    <source>
        <dbReference type="EMBL" id="RRO14477.1"/>
    </source>
</evidence>
<dbReference type="InterPro" id="IPR050424">
    <property type="entry name" value="Gfo-Idh-MocA_inositol_DH"/>
</dbReference>
<dbReference type="EC" id="1.1.1.18" evidence="3"/>
<dbReference type="PANTHER" id="PTHR43593">
    <property type="match status" value="1"/>
</dbReference>
<evidence type="ECO:0000313" key="7">
    <source>
        <dbReference type="Proteomes" id="UP000274515"/>
    </source>
</evidence>
<dbReference type="Pfam" id="PF22725">
    <property type="entry name" value="GFO_IDH_MocA_C3"/>
    <property type="match status" value="1"/>
</dbReference>
<evidence type="ECO:0000256" key="3">
    <source>
        <dbReference type="HAMAP-Rule" id="MF_01671"/>
    </source>
</evidence>
<comment type="similarity">
    <text evidence="3">Belongs to the Gfo/Idh/MocA family.</text>
</comment>
<dbReference type="Proteomes" id="UP000274515">
    <property type="component" value="Unassembled WGS sequence"/>
</dbReference>
<keyword evidence="2 3" id="KW-0520">NAD</keyword>
<evidence type="ECO:0000259" key="4">
    <source>
        <dbReference type="Pfam" id="PF01408"/>
    </source>
</evidence>
<name>A0A426JNA1_9PSEU</name>
<dbReference type="OrthoDB" id="9815825at2"/>
<dbReference type="GO" id="GO:0019310">
    <property type="term" value="P:inositol catabolic process"/>
    <property type="evidence" value="ECO:0007669"/>
    <property type="project" value="UniProtKB-UniRule"/>
</dbReference>
<dbReference type="AlphaFoldDB" id="A0A426JNA1"/>
<evidence type="ECO:0000256" key="1">
    <source>
        <dbReference type="ARBA" id="ARBA00023002"/>
    </source>
</evidence>
<dbReference type="PANTHER" id="PTHR43593:SF1">
    <property type="entry name" value="INOSITOL 2-DEHYDROGENASE"/>
    <property type="match status" value="1"/>
</dbReference>
<feature type="domain" description="GFO/IDH/MocA-like oxidoreductase" evidence="5">
    <location>
        <begin position="134"/>
        <end position="249"/>
    </location>
</feature>
<dbReference type="InterPro" id="IPR000683">
    <property type="entry name" value="Gfo/Idh/MocA-like_OxRdtase_N"/>
</dbReference>
<dbReference type="GO" id="GO:0050112">
    <property type="term" value="F:inositol 2-dehydrogenase (NAD+) activity"/>
    <property type="evidence" value="ECO:0007669"/>
    <property type="project" value="UniProtKB-UniRule"/>
</dbReference>
<gene>
    <name evidence="3" type="primary">iolG</name>
    <name evidence="6" type="ORF">EIL87_20065</name>
</gene>
<keyword evidence="7" id="KW-1185">Reference proteome</keyword>
<dbReference type="InterPro" id="IPR055170">
    <property type="entry name" value="GFO_IDH_MocA-like_dom"/>
</dbReference>
<dbReference type="Pfam" id="PF01408">
    <property type="entry name" value="GFO_IDH_MocA"/>
    <property type="match status" value="1"/>
</dbReference>
<dbReference type="InterPro" id="IPR036291">
    <property type="entry name" value="NAD(P)-bd_dom_sf"/>
</dbReference>
<dbReference type="GO" id="GO:0000166">
    <property type="term" value="F:nucleotide binding"/>
    <property type="evidence" value="ECO:0007669"/>
    <property type="project" value="InterPro"/>
</dbReference>
<reference evidence="6 7" key="1">
    <citation type="submission" date="2018-11" db="EMBL/GenBank/DDBJ databases">
        <title>Saccharopolyspora rhizosphaerae sp. nov., an actinomycete isolated from rhizosphere soil in Thailand.</title>
        <authorList>
            <person name="Intra B."/>
            <person name="Euanorasetr J."/>
            <person name="Take A."/>
            <person name="Inahashi Y."/>
            <person name="Mori M."/>
            <person name="Panbangred W."/>
            <person name="Matsumoto A."/>
        </authorList>
    </citation>
    <scope>NUCLEOTIDE SEQUENCE [LARGE SCALE GENOMIC DNA]</scope>
    <source>
        <strain evidence="6 7">H219</strain>
    </source>
</reference>
<dbReference type="SUPFAM" id="SSF51735">
    <property type="entry name" value="NAD(P)-binding Rossmann-fold domains"/>
    <property type="match status" value="1"/>
</dbReference>
<comment type="catalytic activity">
    <reaction evidence="3">
        <text>myo-inositol + NAD(+) = scyllo-inosose + NADH + H(+)</text>
        <dbReference type="Rhea" id="RHEA:16949"/>
        <dbReference type="ChEBI" id="CHEBI:15378"/>
        <dbReference type="ChEBI" id="CHEBI:17268"/>
        <dbReference type="ChEBI" id="CHEBI:17811"/>
        <dbReference type="ChEBI" id="CHEBI:57540"/>
        <dbReference type="ChEBI" id="CHEBI:57945"/>
        <dbReference type="EC" id="1.1.1.18"/>
    </reaction>
</comment>
<sequence>MQEQQLRVGLIGAGRMGADHALRIRERISGARLAVVADPDLDRAQQVAGSCGARGTAEAHEVIDDSTVDAVVIASPGSVHEPLLLAAIERGLPVLCEKPLTPDAKSSLRVVEAEEARGKHLVQVGFMRRFDAEFAELKRLLDVGDLGAPLMLHCVHRNASTPPGFTSEMMIYDSVVHEFDTARWLLGSEIEAVTVRAPRSSSGSPEGLLDPQLVTFETSSGALVDVEIFVNCGFGYQVRCEAVGERGTALVGADGGPLVHRSGGWGGTISDDFRDRFGDAFDREFQRWADAAHQGRTDPNAASTWDGYAAAAACEAGVQAQSTGTRAEVDLRERPDFYAL</sequence>
<dbReference type="SUPFAM" id="SSF55347">
    <property type="entry name" value="Glyceraldehyde-3-phosphate dehydrogenase-like, C-terminal domain"/>
    <property type="match status" value="1"/>
</dbReference>
<dbReference type="Gene3D" id="3.30.360.10">
    <property type="entry name" value="Dihydrodipicolinate Reductase, domain 2"/>
    <property type="match status" value="1"/>
</dbReference>
<dbReference type="InterPro" id="IPR023794">
    <property type="entry name" value="MI/DCI_dehydrogenase"/>
</dbReference>
<evidence type="ECO:0000256" key="2">
    <source>
        <dbReference type="ARBA" id="ARBA00023027"/>
    </source>
</evidence>
<comment type="function">
    <text evidence="3">Involved in the oxidation of myo-inositol (MI) to 2-keto-myo-inositol (2KMI or 2-inosose).</text>
</comment>
<dbReference type="RefSeq" id="WP_125092124.1">
    <property type="nucleotide sequence ID" value="NZ_RSAA01000019.1"/>
</dbReference>
<protein>
    <recommendedName>
        <fullName evidence="3">Inositol 2-dehydrogenase</fullName>
        <ecNumber evidence="3">1.1.1.18</ecNumber>
    </recommendedName>
    <alternativeName>
        <fullName evidence="3">Myo-inositol 2-dehydrogenase</fullName>
        <shortName evidence="3">MI 2-dehydrogenase</shortName>
    </alternativeName>
</protein>
<dbReference type="HAMAP" id="MF_01671">
    <property type="entry name" value="IolG"/>
    <property type="match status" value="1"/>
</dbReference>
<keyword evidence="1 3" id="KW-0560">Oxidoreductase</keyword>